<dbReference type="Proteomes" id="UP000660021">
    <property type="component" value="Unassembled WGS sequence"/>
</dbReference>
<dbReference type="EMBL" id="JACOPR010000009">
    <property type="protein sequence ID" value="MBC5731710.1"/>
    <property type="molecule type" value="Genomic_DNA"/>
</dbReference>
<keyword evidence="1" id="KW-0472">Membrane</keyword>
<gene>
    <name evidence="3" type="ORF">H8S34_12860</name>
</gene>
<comment type="caution">
    <text evidence="3">The sequence shown here is derived from an EMBL/GenBank/DDBJ whole genome shotgun (WGS) entry which is preliminary data.</text>
</comment>
<evidence type="ECO:0000259" key="2">
    <source>
        <dbReference type="Pfam" id="PF13240"/>
    </source>
</evidence>
<protein>
    <submittedName>
        <fullName evidence="3">Zinc ribbon domain-containing protein</fullName>
    </submittedName>
</protein>
<feature type="transmembrane region" description="Helical" evidence="1">
    <location>
        <begin position="49"/>
        <end position="66"/>
    </location>
</feature>
<organism evidence="3 4">
    <name type="scientific">Pseudoflavonifractor hominis</name>
    <dbReference type="NCBI Taxonomy" id="2763059"/>
    <lineage>
        <taxon>Bacteria</taxon>
        <taxon>Bacillati</taxon>
        <taxon>Bacillota</taxon>
        <taxon>Clostridia</taxon>
        <taxon>Eubacteriales</taxon>
        <taxon>Oscillospiraceae</taxon>
        <taxon>Pseudoflavonifractor</taxon>
    </lineage>
</organism>
<dbReference type="InterPro" id="IPR026870">
    <property type="entry name" value="Zinc_ribbon_dom"/>
</dbReference>
<dbReference type="SUPFAM" id="SSF51126">
    <property type="entry name" value="Pectin lyase-like"/>
    <property type="match status" value="1"/>
</dbReference>
<reference evidence="3 4" key="1">
    <citation type="submission" date="2020-08" db="EMBL/GenBank/DDBJ databases">
        <title>Genome public.</title>
        <authorList>
            <person name="Liu C."/>
            <person name="Sun Q."/>
        </authorList>
    </citation>
    <scope>NUCLEOTIDE SEQUENCE [LARGE SCALE GENOMIC DNA]</scope>
    <source>
        <strain evidence="3 4">New-38</strain>
    </source>
</reference>
<feature type="domain" description="Zinc-ribbon" evidence="2">
    <location>
        <begin position="8"/>
        <end position="27"/>
    </location>
</feature>
<name>A0ABR7HW22_9FIRM</name>
<dbReference type="InterPro" id="IPR011050">
    <property type="entry name" value="Pectin_lyase_fold/virulence"/>
</dbReference>
<evidence type="ECO:0000313" key="4">
    <source>
        <dbReference type="Proteomes" id="UP000660021"/>
    </source>
</evidence>
<keyword evidence="4" id="KW-1185">Reference proteome</keyword>
<keyword evidence="1" id="KW-1133">Transmembrane helix</keyword>
<dbReference type="RefSeq" id="WP_186964189.1">
    <property type="nucleotide sequence ID" value="NZ_JACOPR010000009.1"/>
</dbReference>
<dbReference type="Pfam" id="PF13240">
    <property type="entry name" value="Zn_Ribbon_1"/>
    <property type="match status" value="1"/>
</dbReference>
<accession>A0ABR7HW22</accession>
<proteinExistence type="predicted"/>
<evidence type="ECO:0000313" key="3">
    <source>
        <dbReference type="EMBL" id="MBC5731710.1"/>
    </source>
</evidence>
<sequence length="420" mass="46370">MPGPVKPCPHCGASLPEGASFCPYCAKDLHPRQAVFVPIRRWLRPLRRAGLLLAAAALIAALILLYDAVTPDVYDAYGELIYEMDGSDYHLAVSFRNDGTPEPEYTVQVESDESYQRSSKLIITHVDTGIDAGRMFNQQIDSCQVRVLQPDNASPVICHAPLFSDDNAGSLLVSTLDFTGTSQGPVEVEWRIDMKNGDTILLRQTLVFEPVDTVHYYPEDYDMDTIEDLQALVDQIQEEVPLPTVVRLHLPPVHYEGGLTIDKRSIQLSGSVDEKNMRTAFLGPVVIRPEQDPLTMIENIDFRGSGSDTGLTIEADCRVRNCLFTGWDTGMLVGGEDWADPVGCSFEDNDVGLCFHSAGSYVNCTDFEGNTFLRNQMAVNLLQVPGTQTIYFSGCRFSGNNANINNPTGHVIDTTYATFE</sequence>
<keyword evidence="1" id="KW-0812">Transmembrane</keyword>
<evidence type="ECO:0000256" key="1">
    <source>
        <dbReference type="SAM" id="Phobius"/>
    </source>
</evidence>